<dbReference type="PANTHER" id="PTHR35813">
    <property type="entry name" value="INNER MEMBRANE PROTEIN YBAN"/>
    <property type="match status" value="1"/>
</dbReference>
<dbReference type="PIRSF" id="PIRSF016789">
    <property type="entry name" value="DUF454"/>
    <property type="match status" value="1"/>
</dbReference>
<feature type="transmembrane region" description="Helical" evidence="1">
    <location>
        <begin position="97"/>
        <end position="113"/>
    </location>
</feature>
<evidence type="ECO:0000313" key="3">
    <source>
        <dbReference type="Proteomes" id="UP000783742"/>
    </source>
</evidence>
<keyword evidence="3" id="KW-1185">Reference proteome</keyword>
<proteinExistence type="predicted"/>
<keyword evidence="1" id="KW-0472">Membrane</keyword>
<evidence type="ECO:0000256" key="1">
    <source>
        <dbReference type="SAM" id="Phobius"/>
    </source>
</evidence>
<reference evidence="2 3" key="1">
    <citation type="submission" date="2021-06" db="EMBL/GenBank/DDBJ databases">
        <authorList>
            <person name="Sun Q."/>
            <person name="Li D."/>
        </authorList>
    </citation>
    <scope>NUCLEOTIDE SEQUENCE [LARGE SCALE GENOMIC DNA]</scope>
    <source>
        <strain evidence="2 3">MSJ-1</strain>
    </source>
</reference>
<accession>A0ABS6FJS2</accession>
<dbReference type="InterPro" id="IPR007401">
    <property type="entry name" value="DUF454"/>
</dbReference>
<keyword evidence="1" id="KW-0812">Transmembrane</keyword>
<feature type="transmembrane region" description="Helical" evidence="1">
    <location>
        <begin position="6"/>
        <end position="39"/>
    </location>
</feature>
<feature type="transmembrane region" description="Helical" evidence="1">
    <location>
        <begin position="74"/>
        <end position="91"/>
    </location>
</feature>
<sequence length="124" mass="14438">MKIIYLIFGFIFLGLGIVGIYMPLLPATPFLLLATYFFGRGSKKFNAYFISTKLYKENIEPIKNKIGMTKKRKIKILGMISFFIALSFILINNLHARICLAIVLIFHYFYFFFKVKTISEDKDV</sequence>
<dbReference type="RefSeq" id="WP_216549283.1">
    <property type="nucleotide sequence ID" value="NZ_JAHLQO010000004.1"/>
</dbReference>
<keyword evidence="1" id="KW-1133">Transmembrane helix</keyword>
<dbReference type="EMBL" id="JAHLQO010000004">
    <property type="protein sequence ID" value="MBU5669450.1"/>
    <property type="molecule type" value="Genomic_DNA"/>
</dbReference>
<comment type="caution">
    <text evidence="2">The sequence shown here is derived from an EMBL/GenBank/DDBJ whole genome shotgun (WGS) entry which is preliminary data.</text>
</comment>
<organism evidence="2 3">
    <name type="scientific">Peptoniphilus ovalis</name>
    <dbReference type="NCBI Taxonomy" id="2841503"/>
    <lineage>
        <taxon>Bacteria</taxon>
        <taxon>Bacillati</taxon>
        <taxon>Bacillota</taxon>
        <taxon>Tissierellia</taxon>
        <taxon>Tissierellales</taxon>
        <taxon>Peptoniphilaceae</taxon>
        <taxon>Peptoniphilus</taxon>
    </lineage>
</organism>
<dbReference type="Proteomes" id="UP000783742">
    <property type="component" value="Unassembled WGS sequence"/>
</dbReference>
<protein>
    <submittedName>
        <fullName evidence="2">YbaN family protein</fullName>
    </submittedName>
</protein>
<dbReference type="Pfam" id="PF04304">
    <property type="entry name" value="DUF454"/>
    <property type="match status" value="1"/>
</dbReference>
<dbReference type="PANTHER" id="PTHR35813:SF1">
    <property type="entry name" value="INNER MEMBRANE PROTEIN YBAN"/>
    <property type="match status" value="1"/>
</dbReference>
<evidence type="ECO:0000313" key="2">
    <source>
        <dbReference type="EMBL" id="MBU5669450.1"/>
    </source>
</evidence>
<name>A0ABS6FJS2_9FIRM</name>
<gene>
    <name evidence="2" type="ORF">KQI68_06315</name>
</gene>